<evidence type="ECO:0000313" key="6">
    <source>
        <dbReference type="EMBL" id="TDC17256.1"/>
    </source>
</evidence>
<dbReference type="GO" id="GO:0004518">
    <property type="term" value="F:nuclease activity"/>
    <property type="evidence" value="ECO:0007669"/>
    <property type="project" value="UniProtKB-KW"/>
</dbReference>
<dbReference type="RefSeq" id="WP_131938726.1">
    <property type="nucleotide sequence ID" value="NZ_BAAAMX010000049.1"/>
</dbReference>
<keyword evidence="1" id="KW-0540">Nuclease</keyword>
<gene>
    <name evidence="6" type="ORF">E1284_09910</name>
</gene>
<dbReference type="AlphaFoldDB" id="A0A4V2XN86"/>
<dbReference type="InterPro" id="IPR029060">
    <property type="entry name" value="PIN-like_dom_sf"/>
</dbReference>
<keyword evidence="4" id="KW-0460">Magnesium</keyword>
<evidence type="ECO:0000256" key="3">
    <source>
        <dbReference type="ARBA" id="ARBA00022801"/>
    </source>
</evidence>
<dbReference type="GO" id="GO:0016787">
    <property type="term" value="F:hydrolase activity"/>
    <property type="evidence" value="ECO:0007669"/>
    <property type="project" value="UniProtKB-KW"/>
</dbReference>
<dbReference type="Proteomes" id="UP000295431">
    <property type="component" value="Unassembled WGS sequence"/>
</dbReference>
<dbReference type="InterPro" id="IPR002716">
    <property type="entry name" value="PIN_dom"/>
</dbReference>
<evidence type="ECO:0000259" key="5">
    <source>
        <dbReference type="Pfam" id="PF13638"/>
    </source>
</evidence>
<name>A0A4V2XN86_9ACTN</name>
<dbReference type="SUPFAM" id="SSF88723">
    <property type="entry name" value="PIN domain-like"/>
    <property type="match status" value="1"/>
</dbReference>
<keyword evidence="3" id="KW-0378">Hydrolase</keyword>
<sequence>MYVSLLPGATSDDLLDRLGKVRTSLENLSNGHHSSANDRRNDYIRWVSESVAQLRHILPPEELDRLLMTPTFWHIHTIDAVDLNVNTETIKVELDFRSRELELIHKTLKAQKERWATPRIVIPDSSMFCEHVDKLEEWDLAVPLRLAEREPLHIAIPLVVVEELDRLKESSKKHTRWRAGYTTAVINRVLPDSDETGVLREAGYAPGRGTITLEVLMDRPGHVRRANEDAEIVDQAFAVNGLAGQAVTVLTYDTGQTRQARVRGLDVLNLQTEPAEAEPPREAKGR</sequence>
<dbReference type="OrthoDB" id="5145858at2"/>
<evidence type="ECO:0000256" key="4">
    <source>
        <dbReference type="ARBA" id="ARBA00022842"/>
    </source>
</evidence>
<dbReference type="EMBL" id="SMJW01000036">
    <property type="protein sequence ID" value="TDC17256.1"/>
    <property type="molecule type" value="Genomic_DNA"/>
</dbReference>
<keyword evidence="2" id="KW-0479">Metal-binding</keyword>
<feature type="domain" description="PIN" evidence="5">
    <location>
        <begin position="123"/>
        <end position="269"/>
    </location>
</feature>
<dbReference type="Pfam" id="PF13638">
    <property type="entry name" value="PIN_4"/>
    <property type="match status" value="1"/>
</dbReference>
<evidence type="ECO:0000256" key="1">
    <source>
        <dbReference type="ARBA" id="ARBA00022722"/>
    </source>
</evidence>
<keyword evidence="7" id="KW-1185">Reference proteome</keyword>
<dbReference type="GO" id="GO:0046872">
    <property type="term" value="F:metal ion binding"/>
    <property type="evidence" value="ECO:0007669"/>
    <property type="project" value="UniProtKB-KW"/>
</dbReference>
<evidence type="ECO:0000313" key="7">
    <source>
        <dbReference type="Proteomes" id="UP000295431"/>
    </source>
</evidence>
<reference evidence="6 7" key="1">
    <citation type="submission" date="2019-03" db="EMBL/GenBank/DDBJ databases">
        <title>Draft genome sequences of novel Actinobacteria.</title>
        <authorList>
            <person name="Sahin N."/>
            <person name="Ay H."/>
            <person name="Saygin H."/>
        </authorList>
    </citation>
    <scope>NUCLEOTIDE SEQUENCE [LARGE SCALE GENOMIC DNA]</scope>
    <source>
        <strain evidence="6 7">DSM 45347</strain>
    </source>
</reference>
<evidence type="ECO:0000256" key="2">
    <source>
        <dbReference type="ARBA" id="ARBA00022723"/>
    </source>
</evidence>
<accession>A0A4V2XN86</accession>
<protein>
    <recommendedName>
        <fullName evidence="5">PIN domain-containing protein</fullName>
    </recommendedName>
</protein>
<dbReference type="Gene3D" id="3.40.50.1010">
    <property type="entry name" value="5'-nuclease"/>
    <property type="match status" value="1"/>
</dbReference>
<organism evidence="6 7">
    <name type="scientific">Actinomadura bangladeshensis</name>
    <dbReference type="NCBI Taxonomy" id="453573"/>
    <lineage>
        <taxon>Bacteria</taxon>
        <taxon>Bacillati</taxon>
        <taxon>Actinomycetota</taxon>
        <taxon>Actinomycetes</taxon>
        <taxon>Streptosporangiales</taxon>
        <taxon>Thermomonosporaceae</taxon>
        <taxon>Actinomadura</taxon>
    </lineage>
</organism>
<proteinExistence type="predicted"/>
<comment type="caution">
    <text evidence="6">The sequence shown here is derived from an EMBL/GenBank/DDBJ whole genome shotgun (WGS) entry which is preliminary data.</text>
</comment>